<dbReference type="Pfam" id="PF12840">
    <property type="entry name" value="HTH_20"/>
    <property type="match status" value="1"/>
</dbReference>
<dbReference type="SMART" id="SM00418">
    <property type="entry name" value="HTH_ARSR"/>
    <property type="match status" value="1"/>
</dbReference>
<feature type="region of interest" description="Disordered" evidence="1">
    <location>
        <begin position="177"/>
        <end position="218"/>
    </location>
</feature>
<dbReference type="Gene3D" id="1.10.10.10">
    <property type="entry name" value="Winged helix-like DNA-binding domain superfamily/Winged helix DNA-binding domain"/>
    <property type="match status" value="1"/>
</dbReference>
<evidence type="ECO:0000259" key="2">
    <source>
        <dbReference type="SMART" id="SM00418"/>
    </source>
</evidence>
<protein>
    <submittedName>
        <fullName evidence="3">ArsR/SmtB family transcription factor</fullName>
    </submittedName>
</protein>
<dbReference type="EMBL" id="JBHSIT010000003">
    <property type="protein sequence ID" value="MFC4908287.1"/>
    <property type="molecule type" value="Genomic_DNA"/>
</dbReference>
<dbReference type="InterPro" id="IPR001845">
    <property type="entry name" value="HTH_ArsR_DNA-bd_dom"/>
</dbReference>
<comment type="caution">
    <text evidence="3">The sequence shown here is derived from an EMBL/GenBank/DDBJ whole genome shotgun (WGS) entry which is preliminary data.</text>
</comment>
<proteinExistence type="predicted"/>
<dbReference type="InterPro" id="IPR036390">
    <property type="entry name" value="WH_DNA-bd_sf"/>
</dbReference>
<dbReference type="Proteomes" id="UP001595872">
    <property type="component" value="Unassembled WGS sequence"/>
</dbReference>
<keyword evidence="4" id="KW-1185">Reference proteome</keyword>
<dbReference type="SUPFAM" id="SSF46785">
    <property type="entry name" value="Winged helix' DNA-binding domain"/>
    <property type="match status" value="1"/>
</dbReference>
<reference evidence="4" key="1">
    <citation type="journal article" date="2019" name="Int. J. Syst. Evol. Microbiol.">
        <title>The Global Catalogue of Microorganisms (GCM) 10K type strain sequencing project: providing services to taxonomists for standard genome sequencing and annotation.</title>
        <authorList>
            <consortium name="The Broad Institute Genomics Platform"/>
            <consortium name="The Broad Institute Genome Sequencing Center for Infectious Disease"/>
            <person name="Wu L."/>
            <person name="Ma J."/>
        </authorList>
    </citation>
    <scope>NUCLEOTIDE SEQUENCE [LARGE SCALE GENOMIC DNA]</scope>
    <source>
        <strain evidence="4">KLKA75</strain>
    </source>
</reference>
<dbReference type="InterPro" id="IPR036388">
    <property type="entry name" value="WH-like_DNA-bd_sf"/>
</dbReference>
<gene>
    <name evidence="3" type="ORF">ACFPCY_13205</name>
</gene>
<evidence type="ECO:0000313" key="3">
    <source>
        <dbReference type="EMBL" id="MFC4908287.1"/>
    </source>
</evidence>
<evidence type="ECO:0000313" key="4">
    <source>
        <dbReference type="Proteomes" id="UP001595872"/>
    </source>
</evidence>
<organism evidence="3 4">
    <name type="scientific">Actinomadura gamaensis</name>
    <dbReference type="NCBI Taxonomy" id="1763541"/>
    <lineage>
        <taxon>Bacteria</taxon>
        <taxon>Bacillati</taxon>
        <taxon>Actinomycetota</taxon>
        <taxon>Actinomycetes</taxon>
        <taxon>Streptosporangiales</taxon>
        <taxon>Thermomonosporaceae</taxon>
        <taxon>Actinomadura</taxon>
    </lineage>
</organism>
<evidence type="ECO:0000256" key="1">
    <source>
        <dbReference type="SAM" id="MobiDB-lite"/>
    </source>
</evidence>
<dbReference type="RefSeq" id="WP_378254756.1">
    <property type="nucleotide sequence ID" value="NZ_JBHSIT010000003.1"/>
</dbReference>
<feature type="domain" description="HTH arsR-type" evidence="2">
    <location>
        <begin position="19"/>
        <end position="94"/>
    </location>
</feature>
<dbReference type="InterPro" id="IPR011991">
    <property type="entry name" value="ArsR-like_HTH"/>
</dbReference>
<sequence length="218" mass="23780">MTTDPGARSGGDGPISDPVRLRALAHPTRLALLDVLGTEGTATATRCAELLGERVAGCSFHLRVLARHGFIEPVARDGRERPWRLKRLVQAVDTTGMDDEQEQAVDAVTEQFLEREFARLRTWRRMLRDEPPEWRRASFALGVTVWMTPEELDEFREELTERADELLARYRDRIEDAGGRPERSRPIRFFAGAGGAPPATGGGGTAAGGGGDGDGGAS</sequence>
<name>A0ABV9TZN4_9ACTN</name>
<accession>A0ABV9TZN4</accession>
<feature type="compositionally biased region" description="Gly residues" evidence="1">
    <location>
        <begin position="192"/>
        <end position="218"/>
    </location>
</feature>
<dbReference type="CDD" id="cd00090">
    <property type="entry name" value="HTH_ARSR"/>
    <property type="match status" value="1"/>
</dbReference>